<dbReference type="Proteomes" id="UP000286701">
    <property type="component" value="Unassembled WGS sequence"/>
</dbReference>
<dbReference type="AlphaFoldDB" id="A0A444MIV3"/>
<reference evidence="1 2" key="1">
    <citation type="submission" date="2019-01" db="EMBL/GenBank/DDBJ databases">
        <title>Mucilaginibacter antarcticum sp. nov., isolated from antarctic soil.</title>
        <authorList>
            <person name="Yan Y.-Q."/>
            <person name="Du Z.-J."/>
        </authorList>
    </citation>
    <scope>NUCLEOTIDE SEQUENCE [LARGE SCALE GENOMIC DNA]</scope>
    <source>
        <strain evidence="1 2">F01003</strain>
    </source>
</reference>
<dbReference type="SUPFAM" id="SSF53756">
    <property type="entry name" value="UDP-Glycosyltransferase/glycogen phosphorylase"/>
    <property type="match status" value="1"/>
</dbReference>
<name>A0A444MIV3_9SPHI</name>
<evidence type="ECO:0008006" key="3">
    <source>
        <dbReference type="Google" id="ProtNLM"/>
    </source>
</evidence>
<dbReference type="OrthoDB" id="1100717at2"/>
<accession>A0A444MIV3</accession>
<organism evidence="1 2">
    <name type="scientific">Mucilaginibacter gilvus</name>
    <dbReference type="NCBI Taxonomy" id="2305909"/>
    <lineage>
        <taxon>Bacteria</taxon>
        <taxon>Pseudomonadati</taxon>
        <taxon>Bacteroidota</taxon>
        <taxon>Sphingobacteriia</taxon>
        <taxon>Sphingobacteriales</taxon>
        <taxon>Sphingobacteriaceae</taxon>
        <taxon>Mucilaginibacter</taxon>
    </lineage>
</organism>
<sequence length="388" mass="43000">MKFDFYLSEMSVSDKHGGGLTLQRILGADLNNIDHFVHVNRFAMDLHVKDGLSGRSHDLLSIWESDWMRKIIGRSRASGMSRRLGMIKLHAKSAAKKMAAIFKDKQELTGLVCPQGANAIFTLEALKKIKPVKYITWVMDDHLVSYENDAWHYPAGTEAVFGKHLREAEHVFVISPAMQAFYKERFGIASTVLFGSSGTIEQGALSKKISGPLKIGYFGAVAAWQRDALKAVAIALNGTDTQVYIYSGVGQLPDDIHLDGVHFKGSVAPQNVLAEMQNYDAVLLPISFQQEIRNMSQFNIATKMSEYLTSGVPVLAVGPPYSAMIHYLNEHKAAITVASDNENDIREGFKRLRDTQHVARLLKNAQKLVTDEVGAGPMRRVWQAVVNG</sequence>
<gene>
    <name evidence="1" type="ORF">EPL05_21110</name>
</gene>
<evidence type="ECO:0000313" key="1">
    <source>
        <dbReference type="EMBL" id="RWY48082.1"/>
    </source>
</evidence>
<evidence type="ECO:0000313" key="2">
    <source>
        <dbReference type="Proteomes" id="UP000286701"/>
    </source>
</evidence>
<comment type="caution">
    <text evidence="1">The sequence shown here is derived from an EMBL/GenBank/DDBJ whole genome shotgun (WGS) entry which is preliminary data.</text>
</comment>
<dbReference type="RefSeq" id="WP_128535975.1">
    <property type="nucleotide sequence ID" value="NZ_SBIW01000012.1"/>
</dbReference>
<dbReference type="Gene3D" id="3.40.50.2000">
    <property type="entry name" value="Glycogen Phosphorylase B"/>
    <property type="match status" value="1"/>
</dbReference>
<protein>
    <recommendedName>
        <fullName evidence="3">Glycosyltransferase involved in cell wall biosynthesis</fullName>
    </recommendedName>
</protein>
<proteinExistence type="predicted"/>
<keyword evidence="2" id="KW-1185">Reference proteome</keyword>
<dbReference type="EMBL" id="SBIW01000012">
    <property type="protein sequence ID" value="RWY48082.1"/>
    <property type="molecule type" value="Genomic_DNA"/>
</dbReference>